<proteinExistence type="predicted"/>
<name>A0A3P1T180_9ACTN</name>
<sequence>MNFSTFRRTAAMVRALEEMVDQLSSRLSSDSVVTVRDLLQHGEEGLGLEFLLEFLYDQEITPSPEEKHELNRLGHFFEIRKHQLCFWPDPPPNRDDHGGNDDPPRLLDGELEPLTYTIGFLRAPLEQVLHAFPRYRRGFFNRRVRTLSTGGLRDHLLALEPLHASGEAPVLITATTTPEWTAVFDGAVEGTGVVTTAVGLVRRLDVAGFVVRSIPPRSSPRVSHGERHFFVLDPQAPRGVARRVAVIESSTRSWVFDHHGEPQPFEDTACYNHPHQDERFTNDMLRSCAESFGVDPWNDDFYRPPGYVIPADSQATLGRTLVEVRRELGLGEEPDARAVLHGRLASRLRSMTGY</sequence>
<evidence type="ECO:0000313" key="2">
    <source>
        <dbReference type="Proteomes" id="UP000280819"/>
    </source>
</evidence>
<reference evidence="1 2" key="1">
    <citation type="submission" date="2018-11" db="EMBL/GenBank/DDBJ databases">
        <title>Genomes From Bacteria Associated with the Canine Oral Cavity: a Test Case for Automated Genome-Based Taxonomic Assignment.</title>
        <authorList>
            <person name="Coil D.A."/>
            <person name="Jospin G."/>
            <person name="Darling A.E."/>
            <person name="Wallis C."/>
            <person name="Davis I.J."/>
            <person name="Harris S."/>
            <person name="Eisen J.A."/>
            <person name="Holcombe L.J."/>
            <person name="O'Flynn C."/>
        </authorList>
    </citation>
    <scope>NUCLEOTIDE SEQUENCE [LARGE SCALE GENOMIC DNA]</scope>
    <source>
        <strain evidence="1 2">OH887_COT-365</strain>
    </source>
</reference>
<dbReference type="Proteomes" id="UP000280819">
    <property type="component" value="Unassembled WGS sequence"/>
</dbReference>
<dbReference type="OrthoDB" id="8610356at2"/>
<comment type="caution">
    <text evidence="1">The sequence shown here is derived from an EMBL/GenBank/DDBJ whole genome shotgun (WGS) entry which is preliminary data.</text>
</comment>
<dbReference type="InterPro" id="IPR047880">
    <property type="entry name" value="MafI-like"/>
</dbReference>
<dbReference type="EMBL" id="RQZG01000029">
    <property type="protein sequence ID" value="RRD03104.1"/>
    <property type="molecule type" value="Genomic_DNA"/>
</dbReference>
<protein>
    <submittedName>
        <fullName evidence="1">MafI family immunity protein</fullName>
    </submittedName>
</protein>
<accession>A0A3P1T180</accession>
<dbReference type="NCBIfam" id="NF033691">
    <property type="entry name" value="immunity_MafI"/>
    <property type="match status" value="1"/>
</dbReference>
<dbReference type="RefSeq" id="WP_124846060.1">
    <property type="nucleotide sequence ID" value="NZ_RQZG01000029.1"/>
</dbReference>
<organism evidence="1 2">
    <name type="scientific">Arachnia propionica</name>
    <dbReference type="NCBI Taxonomy" id="1750"/>
    <lineage>
        <taxon>Bacteria</taxon>
        <taxon>Bacillati</taxon>
        <taxon>Actinomycetota</taxon>
        <taxon>Actinomycetes</taxon>
        <taxon>Propionibacteriales</taxon>
        <taxon>Propionibacteriaceae</taxon>
        <taxon>Arachnia</taxon>
    </lineage>
</organism>
<evidence type="ECO:0000313" key="1">
    <source>
        <dbReference type="EMBL" id="RRD03104.1"/>
    </source>
</evidence>
<dbReference type="AlphaFoldDB" id="A0A3P1T180"/>
<gene>
    <name evidence="1" type="ORF">EII34_15425</name>
</gene>